<dbReference type="SUPFAM" id="SSF117281">
    <property type="entry name" value="Kelch motif"/>
    <property type="match status" value="1"/>
</dbReference>
<dbReference type="Gene3D" id="2.120.10.80">
    <property type="entry name" value="Kelch-type beta propeller"/>
    <property type="match status" value="1"/>
</dbReference>
<feature type="transmembrane region" description="Helical" evidence="1">
    <location>
        <begin position="318"/>
        <end position="339"/>
    </location>
</feature>
<evidence type="ECO:0000313" key="3">
    <source>
        <dbReference type="Proteomes" id="UP001549773"/>
    </source>
</evidence>
<reference evidence="2 3" key="1">
    <citation type="submission" date="2024-07" db="EMBL/GenBank/DDBJ databases">
        <title>The genome sequence of type strain Sediminicola luteus GDMCC 1.2596T.</title>
        <authorList>
            <person name="Liu Y."/>
        </authorList>
    </citation>
    <scope>NUCLEOTIDE SEQUENCE [LARGE SCALE GENOMIC DNA]</scope>
    <source>
        <strain evidence="2 3">GDMCC 1.2596</strain>
    </source>
</reference>
<accession>A0ABV2TUY1</accession>
<protein>
    <recommendedName>
        <fullName evidence="4">Galactose oxidase</fullName>
    </recommendedName>
</protein>
<keyword evidence="1" id="KW-1133">Transmembrane helix</keyword>
<evidence type="ECO:0008006" key="4">
    <source>
        <dbReference type="Google" id="ProtNLM"/>
    </source>
</evidence>
<name>A0ABV2TUY1_9FLAO</name>
<keyword evidence="1" id="KW-0812">Transmembrane</keyword>
<organism evidence="2 3">
    <name type="scientific">Sediminicola luteus</name>
    <dbReference type="NCBI Taxonomy" id="319238"/>
    <lineage>
        <taxon>Bacteria</taxon>
        <taxon>Pseudomonadati</taxon>
        <taxon>Bacteroidota</taxon>
        <taxon>Flavobacteriia</taxon>
        <taxon>Flavobacteriales</taxon>
        <taxon>Flavobacteriaceae</taxon>
        <taxon>Sediminicola</taxon>
    </lineage>
</organism>
<dbReference type="InterPro" id="IPR015915">
    <property type="entry name" value="Kelch-typ_b-propeller"/>
</dbReference>
<dbReference type="Proteomes" id="UP001549773">
    <property type="component" value="Unassembled WGS sequence"/>
</dbReference>
<keyword evidence="3" id="KW-1185">Reference proteome</keyword>
<dbReference type="EMBL" id="JBEWYP010000002">
    <property type="protein sequence ID" value="MET7028697.1"/>
    <property type="molecule type" value="Genomic_DNA"/>
</dbReference>
<evidence type="ECO:0000256" key="1">
    <source>
        <dbReference type="SAM" id="Phobius"/>
    </source>
</evidence>
<sequence length="452" mass="53316">MKQLFFLWLLACFTSHSQTIDIGNFYPQKIALLKESTSELFLFQPDSVSIIDLRNPEKTNKIPIQVPFQSFVYDFQPISYNSKIYFIEYHGGRVFQYRDSKFIRKDNSFTHKMQINSTVFVHQNSIYKYGGYGFWSHRNFFTFYDEITSEWQMIAPANSKILPEGTQYSWVTNVEDDIYIFGGIAMDRYNPEQFYPYNKVHRFNTEEASWQELGDSKMDLSQFNKSIPFGNKHIFLDNNDDYMYEVDILNNTLKTYNKLPLQKSSLVFGLGSFYFDGSFYCFIWNPRINGAVQLSIVPEDEFFGKLIREEDFYTNNTVSSSVILGMISALVICLLFYWARRWYMGRNKIKVTLKGLSYKNKAVDIDDKSIATINLLLRSKTEVNSKEIMDLVENKNLNFAHNTKIKNKLIEEINFKLRTVLGIKTDPITFQKSKIDKRIKTYTIERRYFLIR</sequence>
<comment type="caution">
    <text evidence="2">The sequence shown here is derived from an EMBL/GenBank/DDBJ whole genome shotgun (WGS) entry which is preliminary data.</text>
</comment>
<gene>
    <name evidence="2" type="ORF">ABXZ32_04790</name>
</gene>
<keyword evidence="1" id="KW-0472">Membrane</keyword>
<evidence type="ECO:0000313" key="2">
    <source>
        <dbReference type="EMBL" id="MET7028697.1"/>
    </source>
</evidence>
<proteinExistence type="predicted"/>
<dbReference type="RefSeq" id="WP_354617532.1">
    <property type="nucleotide sequence ID" value="NZ_JBEWYP010000002.1"/>
</dbReference>